<feature type="binding site" evidence="7">
    <location>
        <begin position="65"/>
        <end position="69"/>
    </location>
    <ligand>
        <name>ATP</name>
        <dbReference type="ChEBI" id="CHEBI:30616"/>
    </ligand>
</feature>
<evidence type="ECO:0000256" key="4">
    <source>
        <dbReference type="ARBA" id="ARBA00022777"/>
    </source>
</evidence>
<keyword evidence="3 7" id="KW-0547">Nucleotide-binding</keyword>
<reference evidence="10 11" key="1">
    <citation type="submission" date="2024-02" db="EMBL/GenBank/DDBJ databases">
        <authorList>
            <person name="Chen Y."/>
            <person name="Shah S."/>
            <person name="Dougan E. K."/>
            <person name="Thang M."/>
            <person name="Chan C."/>
        </authorList>
    </citation>
    <scope>NUCLEOTIDE SEQUENCE [LARGE SCALE GENOMIC DNA]</scope>
</reference>
<evidence type="ECO:0000256" key="5">
    <source>
        <dbReference type="ARBA" id="ARBA00022840"/>
    </source>
</evidence>
<organism evidence="10 11">
    <name type="scientific">Durusdinium trenchii</name>
    <dbReference type="NCBI Taxonomy" id="1381693"/>
    <lineage>
        <taxon>Eukaryota</taxon>
        <taxon>Sar</taxon>
        <taxon>Alveolata</taxon>
        <taxon>Dinophyceae</taxon>
        <taxon>Suessiales</taxon>
        <taxon>Symbiodiniaceae</taxon>
        <taxon>Durusdinium</taxon>
    </lineage>
</organism>
<dbReference type="EMBL" id="CAXAMM010004098">
    <property type="protein sequence ID" value="CAK9002377.1"/>
    <property type="molecule type" value="Genomic_DNA"/>
</dbReference>
<evidence type="ECO:0000256" key="6">
    <source>
        <dbReference type="PROSITE-ProRule" id="PRU00842"/>
    </source>
</evidence>
<gene>
    <name evidence="10" type="ORF">SCF082_LOCUS7317</name>
</gene>
<keyword evidence="10" id="KW-0966">Cell projection</keyword>
<dbReference type="InterPro" id="IPR014746">
    <property type="entry name" value="Gln_synth/guanido_kin_cat_dom"/>
</dbReference>
<keyword evidence="2 7" id="KW-0808">Transferase</keyword>
<feature type="domain" description="Phosphagen kinase N-terminal" evidence="8">
    <location>
        <begin position="1"/>
        <end position="36"/>
    </location>
</feature>
<keyword evidence="4 7" id="KW-0418">Kinase</keyword>
<comment type="caution">
    <text evidence="7">Lacks conserved residue(s) required for the propagation of feature annotation.</text>
</comment>
<feature type="binding site" evidence="7">
    <location>
        <begin position="240"/>
        <end position="244"/>
    </location>
    <ligand>
        <name>ATP</name>
        <dbReference type="ChEBI" id="CHEBI:30616"/>
    </ligand>
</feature>
<feature type="non-terminal residue" evidence="10">
    <location>
        <position position="1"/>
    </location>
</feature>
<evidence type="ECO:0000256" key="3">
    <source>
        <dbReference type="ARBA" id="ARBA00022741"/>
    </source>
</evidence>
<evidence type="ECO:0000313" key="10">
    <source>
        <dbReference type="EMBL" id="CAK9002377.1"/>
    </source>
</evidence>
<dbReference type="InterPro" id="IPR022414">
    <property type="entry name" value="ATP-guanido_PTrfase_cat"/>
</dbReference>
<dbReference type="Proteomes" id="UP001642464">
    <property type="component" value="Unassembled WGS sequence"/>
</dbReference>
<proteinExistence type="inferred from homology"/>
<sequence>TAGHKIVRTLGLTAADESCYETFAPLFRAVMSRWQEIVSEDVELSRPAEEEAKMHPDPQGQVILSVQVLCSRNLRGVRMVPSAGREDRREAERLLVEALMSSEDELLRGGDYYPLRGSNSYAPKPKGMSMEMEQQLRAAGQLLEEPQNGLHLSAGLGRHWPQARGVYTNGSGMVVWINQADHLRLAYQHENAEVFKALEATLRVEQALSRALEAKGFSFSSSDGVGSITLCPSNSGSGVQASARLLLPRLAKNEVRLKDLCQHLGLYPARRRELSESGERKPVWE</sequence>
<protein>
    <submittedName>
        <fullName evidence="10">Flagellar</fullName>
    </submittedName>
</protein>
<feature type="binding site" evidence="7">
    <location>
        <begin position="270"/>
        <end position="275"/>
    </location>
    <ligand>
        <name>ATP</name>
        <dbReference type="ChEBI" id="CHEBI:30616"/>
    </ligand>
</feature>
<keyword evidence="10" id="KW-0969">Cilium</keyword>
<evidence type="ECO:0000259" key="9">
    <source>
        <dbReference type="PROSITE" id="PS51510"/>
    </source>
</evidence>
<keyword evidence="11" id="KW-1185">Reference proteome</keyword>
<dbReference type="InterPro" id="IPR000749">
    <property type="entry name" value="ATP-guanido_PTrfase"/>
</dbReference>
<dbReference type="SUPFAM" id="SSF48034">
    <property type="entry name" value="Guanido kinase N-terminal domain"/>
    <property type="match status" value="1"/>
</dbReference>
<evidence type="ECO:0000256" key="2">
    <source>
        <dbReference type="ARBA" id="ARBA00022679"/>
    </source>
</evidence>
<comment type="similarity">
    <text evidence="1 6">Belongs to the ATP:guanido phosphotransferase family.</text>
</comment>
<evidence type="ECO:0000256" key="1">
    <source>
        <dbReference type="ARBA" id="ARBA00006798"/>
    </source>
</evidence>
<dbReference type="PROSITE" id="PS51510">
    <property type="entry name" value="PHOSPHAGEN_KINASE_C"/>
    <property type="match status" value="1"/>
</dbReference>
<dbReference type="Gene3D" id="3.30.590.10">
    <property type="entry name" value="Glutamine synthetase/guanido kinase, catalytic domain"/>
    <property type="match status" value="1"/>
</dbReference>
<dbReference type="PROSITE" id="PS51509">
    <property type="entry name" value="PHOSPHAGEN_KINASE_N"/>
    <property type="match status" value="1"/>
</dbReference>
<evidence type="ECO:0000256" key="7">
    <source>
        <dbReference type="PROSITE-ProRule" id="PRU00843"/>
    </source>
</evidence>
<dbReference type="InterPro" id="IPR022413">
    <property type="entry name" value="ATP-guanido_PTrfase_N"/>
</dbReference>
<comment type="caution">
    <text evidence="10">The sequence shown here is derived from an EMBL/GenBank/DDBJ whole genome shotgun (WGS) entry which is preliminary data.</text>
</comment>
<dbReference type="Pfam" id="PF00217">
    <property type="entry name" value="ATP-gua_Ptrans"/>
    <property type="match status" value="1"/>
</dbReference>
<keyword evidence="10" id="KW-0282">Flagellum</keyword>
<dbReference type="InterPro" id="IPR036802">
    <property type="entry name" value="ATP-guanido_PTrfase_N_sf"/>
</dbReference>
<name>A0ABP0IK18_9DINO</name>
<feature type="binding site" evidence="7">
    <location>
        <position position="184"/>
    </location>
    <ligand>
        <name>ATP</name>
        <dbReference type="ChEBI" id="CHEBI:30616"/>
    </ligand>
</feature>
<feature type="non-terminal residue" evidence="10">
    <location>
        <position position="285"/>
    </location>
</feature>
<dbReference type="PANTHER" id="PTHR11547:SF38">
    <property type="entry name" value="ARGININE KINASE 1-RELATED"/>
    <property type="match status" value="1"/>
</dbReference>
<feature type="domain" description="Phosphagen kinase C-terminal" evidence="9">
    <location>
        <begin position="62"/>
        <end position="285"/>
    </location>
</feature>
<dbReference type="SUPFAM" id="SSF55931">
    <property type="entry name" value="Glutamine synthetase/guanido kinase"/>
    <property type="match status" value="1"/>
</dbReference>
<evidence type="ECO:0000259" key="8">
    <source>
        <dbReference type="PROSITE" id="PS51509"/>
    </source>
</evidence>
<accession>A0ABP0IK18</accession>
<evidence type="ECO:0000313" key="11">
    <source>
        <dbReference type="Proteomes" id="UP001642464"/>
    </source>
</evidence>
<dbReference type="PANTHER" id="PTHR11547">
    <property type="entry name" value="ARGININE OR CREATINE KINASE"/>
    <property type="match status" value="1"/>
</dbReference>
<keyword evidence="5 7" id="KW-0067">ATP-binding</keyword>